<feature type="transmembrane region" description="Helical" evidence="1">
    <location>
        <begin position="75"/>
        <end position="94"/>
    </location>
</feature>
<name>A0A174UZ20_9CLOT</name>
<reference evidence="2 3" key="1">
    <citation type="submission" date="2016-06" db="EMBL/GenBank/DDBJ databases">
        <authorList>
            <person name="Kjaerup R.B."/>
            <person name="Dalgaard T.S."/>
            <person name="Juul-Madsen H.R."/>
        </authorList>
    </citation>
    <scope>NUCLEOTIDE SEQUENCE [LARGE SCALE GENOMIC DNA]</scope>
    <source>
        <strain evidence="2 3">373-A1</strain>
    </source>
</reference>
<comment type="caution">
    <text evidence="2">The sequence shown here is derived from an EMBL/GenBank/DDBJ whole genome shotgun (WGS) entry which is preliminary data.</text>
</comment>
<dbReference type="RefSeq" id="WP_027097802.1">
    <property type="nucleotide sequence ID" value="NZ_CABHIH010000001.1"/>
</dbReference>
<feature type="transmembrane region" description="Helical" evidence="1">
    <location>
        <begin position="6"/>
        <end position="26"/>
    </location>
</feature>
<evidence type="ECO:0000313" key="2">
    <source>
        <dbReference type="EMBL" id="OBY11339.1"/>
    </source>
</evidence>
<accession>A0A174UZ20</accession>
<evidence type="ECO:0000313" key="3">
    <source>
        <dbReference type="Proteomes" id="UP000092714"/>
    </source>
</evidence>
<dbReference type="eggNOG" id="ENOG502ZW3A">
    <property type="taxonomic scope" value="Bacteria"/>
</dbReference>
<dbReference type="GO" id="GO:0022857">
    <property type="term" value="F:transmembrane transporter activity"/>
    <property type="evidence" value="ECO:0007669"/>
    <property type="project" value="InterPro"/>
</dbReference>
<feature type="transmembrane region" description="Helical" evidence="1">
    <location>
        <begin position="106"/>
        <end position="127"/>
    </location>
</feature>
<sequence>MKSKKIVLSGLFIALGVVVPMIFHTVNLAGPIFLPMHIPVLLAGFLLGPVYGGIVGIICPVISGLATGMPPLMPNMPIMAFELCGYGILTGFLYNKTRMLYPSLIGAMIGGRIFAIVGAFVVSITVAPAVHPLMFVVGGLGKAIPGMIVQLIAIPLLMELINRSEVAQNLLQ</sequence>
<dbReference type="Proteomes" id="UP000092714">
    <property type="component" value="Unassembled WGS sequence"/>
</dbReference>
<organism evidence="2 3">
    <name type="scientific">Clostridium paraputrificum</name>
    <dbReference type="NCBI Taxonomy" id="29363"/>
    <lineage>
        <taxon>Bacteria</taxon>
        <taxon>Bacillati</taxon>
        <taxon>Bacillota</taxon>
        <taxon>Clostridia</taxon>
        <taxon>Eubacteriales</taxon>
        <taxon>Clostridiaceae</taxon>
        <taxon>Clostridium</taxon>
    </lineage>
</organism>
<gene>
    <name evidence="2" type="ORF">CP373A1_05130</name>
</gene>
<protein>
    <recommendedName>
        <fullName evidence="4">ECF transporter S component</fullName>
    </recommendedName>
</protein>
<feature type="transmembrane region" description="Helical" evidence="1">
    <location>
        <begin position="133"/>
        <end position="158"/>
    </location>
</feature>
<keyword evidence="1" id="KW-0472">Membrane</keyword>
<keyword evidence="3" id="KW-1185">Reference proteome</keyword>
<dbReference type="OrthoDB" id="9815422at2"/>
<proteinExistence type="predicted"/>
<dbReference type="InterPro" id="IPR024529">
    <property type="entry name" value="ECF_trnsprt_substrate-spec"/>
</dbReference>
<keyword evidence="1" id="KW-0812">Transmembrane</keyword>
<keyword evidence="1" id="KW-1133">Transmembrane helix</keyword>
<evidence type="ECO:0008006" key="4">
    <source>
        <dbReference type="Google" id="ProtNLM"/>
    </source>
</evidence>
<dbReference type="GeneID" id="42775634"/>
<dbReference type="Pfam" id="PF12822">
    <property type="entry name" value="ECF_trnsprt"/>
    <property type="match status" value="1"/>
</dbReference>
<evidence type="ECO:0000256" key="1">
    <source>
        <dbReference type="SAM" id="Phobius"/>
    </source>
</evidence>
<dbReference type="AlphaFoldDB" id="A0A174UZ20"/>
<dbReference type="EMBL" id="MAPZ01000014">
    <property type="protein sequence ID" value="OBY11339.1"/>
    <property type="molecule type" value="Genomic_DNA"/>
</dbReference>
<dbReference type="Gene3D" id="1.10.1760.20">
    <property type="match status" value="1"/>
</dbReference>
<feature type="transmembrane region" description="Helical" evidence="1">
    <location>
        <begin position="38"/>
        <end position="63"/>
    </location>
</feature>